<dbReference type="Pfam" id="PF11796">
    <property type="entry name" value="DUF3323"/>
    <property type="match status" value="1"/>
</dbReference>
<name>A0AAE4FI62_CLOSG</name>
<accession>A0AAE4FI62</accession>
<dbReference type="Proteomes" id="UP001182303">
    <property type="component" value="Unassembled WGS sequence"/>
</dbReference>
<dbReference type="InterPro" id="IPR024466">
    <property type="entry name" value="CHP02679_N"/>
</dbReference>
<dbReference type="AlphaFoldDB" id="A0AAE4FI62"/>
<organism evidence="2 3">
    <name type="scientific">Clostridium sporogenes</name>
    <dbReference type="NCBI Taxonomy" id="1509"/>
    <lineage>
        <taxon>Bacteria</taxon>
        <taxon>Bacillati</taxon>
        <taxon>Bacillota</taxon>
        <taxon>Clostridia</taxon>
        <taxon>Eubacteriales</taxon>
        <taxon>Clostridiaceae</taxon>
        <taxon>Clostridium</taxon>
    </lineage>
</organism>
<proteinExistence type="predicted"/>
<dbReference type="EMBL" id="JARUIS010000001">
    <property type="protein sequence ID" value="MDS1002027.1"/>
    <property type="molecule type" value="Genomic_DNA"/>
</dbReference>
<evidence type="ECO:0000259" key="1">
    <source>
        <dbReference type="Pfam" id="PF11796"/>
    </source>
</evidence>
<comment type="caution">
    <text evidence="2">The sequence shown here is derived from an EMBL/GenBank/DDBJ whole genome shotgun (WGS) entry which is preliminary data.</text>
</comment>
<gene>
    <name evidence="2" type="ORF">P9J83_00715</name>
</gene>
<evidence type="ECO:0000313" key="2">
    <source>
        <dbReference type="EMBL" id="MDS1002027.1"/>
    </source>
</evidence>
<reference evidence="2" key="1">
    <citation type="submission" date="2023-04" db="EMBL/GenBank/DDBJ databases">
        <title>Assessment of the microbiological origin of a defect in Grana Padano cheese.</title>
        <authorList>
            <person name="Zago M."/>
            <person name="Rossetti L."/>
            <person name="Bonvini B."/>
            <person name="Carminati D."/>
            <person name="Giraffa G."/>
        </authorList>
    </citation>
    <scope>NUCLEOTIDE SEQUENCE</scope>
    <source>
        <strain evidence="2">4990</strain>
    </source>
</reference>
<feature type="domain" description="Conserved hypothetical protein CHP02679 N terminus" evidence="1">
    <location>
        <begin position="9"/>
        <end position="79"/>
    </location>
</feature>
<protein>
    <submittedName>
        <fullName evidence="2">TIGR02679 domain-containing protein</fullName>
    </submittedName>
</protein>
<sequence length="108" mass="12453">MVSFSFCDSESLPIFSTKITKDPPYFDVNKPAGKILIHGICYELKRENPVDAEETVELLYSAGLLKDDISSFTVTFGLKAYKESVELEFIYSYMYKRTTKTFITYFAR</sequence>
<evidence type="ECO:0000313" key="3">
    <source>
        <dbReference type="Proteomes" id="UP001182303"/>
    </source>
</evidence>